<proteinExistence type="predicted"/>
<dbReference type="AlphaFoldDB" id="H0HY86"/>
<protein>
    <recommendedName>
        <fullName evidence="4">Transmembrane protein</fullName>
    </recommendedName>
</protein>
<evidence type="ECO:0000313" key="2">
    <source>
        <dbReference type="EMBL" id="EHK54296.1"/>
    </source>
</evidence>
<evidence type="ECO:0008006" key="4">
    <source>
        <dbReference type="Google" id="ProtNLM"/>
    </source>
</evidence>
<accession>H0HY86</accession>
<gene>
    <name evidence="2" type="ORF">MAXJ12_25823</name>
</gene>
<keyword evidence="1" id="KW-0472">Membrane</keyword>
<feature type="non-terminal residue" evidence="2">
    <location>
        <position position="175"/>
    </location>
</feature>
<dbReference type="Proteomes" id="UP000003250">
    <property type="component" value="Unassembled WGS sequence"/>
</dbReference>
<organism evidence="2 3">
    <name type="scientific">Mesorhizobium alhagi CCNWXJ12-2</name>
    <dbReference type="NCBI Taxonomy" id="1107882"/>
    <lineage>
        <taxon>Bacteria</taxon>
        <taxon>Pseudomonadati</taxon>
        <taxon>Pseudomonadota</taxon>
        <taxon>Alphaproteobacteria</taxon>
        <taxon>Hyphomicrobiales</taxon>
        <taxon>Phyllobacteriaceae</taxon>
        <taxon>Allomesorhizobium</taxon>
    </lineage>
</organism>
<evidence type="ECO:0000313" key="3">
    <source>
        <dbReference type="Proteomes" id="UP000003250"/>
    </source>
</evidence>
<keyword evidence="1" id="KW-0812">Transmembrane</keyword>
<keyword evidence="3" id="KW-1185">Reference proteome</keyword>
<dbReference type="EMBL" id="AHAM01000217">
    <property type="protein sequence ID" value="EHK54296.1"/>
    <property type="molecule type" value="Genomic_DNA"/>
</dbReference>
<name>H0HY86_9HYPH</name>
<sequence>MNSADFEATDREHRFLSYVVEETLSGRDGRIKAYSIAVEVFGRDVSFDPQSDPIVRIEAGHLRRSLERYYFTAGQADPVLITIPKGGYVPAFSLRSLPPTTDLPAIPLASVAAAISARPKAAGLWIGLLAVVAATAVAAGAWWWSPPQIGPGAPKIPRVLVEKFDDLTGTQASAA</sequence>
<keyword evidence="1" id="KW-1133">Transmembrane helix</keyword>
<feature type="transmembrane region" description="Helical" evidence="1">
    <location>
        <begin position="124"/>
        <end position="144"/>
    </location>
</feature>
<evidence type="ECO:0000256" key="1">
    <source>
        <dbReference type="SAM" id="Phobius"/>
    </source>
</evidence>
<reference evidence="2 3" key="1">
    <citation type="journal article" date="2012" name="J. Bacteriol.">
        <title>Draft Genome Sequence of Mesorhizobium alhagi CCNWXJ12-2T, a Novel Salt-Resistant Species Isolated from the Desert of Northwestern China.</title>
        <authorList>
            <person name="Zhou M."/>
            <person name="Chen W."/>
            <person name="Chen H."/>
            <person name="Wei G."/>
        </authorList>
    </citation>
    <scope>NUCLEOTIDE SEQUENCE [LARGE SCALE GENOMIC DNA]</scope>
    <source>
        <strain evidence="2 3">CCNWXJ12-2</strain>
    </source>
</reference>